<keyword evidence="2" id="KW-1185">Reference proteome</keyword>
<gene>
    <name evidence="1" type="ORF">JOF56_004812</name>
</gene>
<dbReference type="EMBL" id="JAGINW010000001">
    <property type="protein sequence ID" value="MBP2324427.1"/>
    <property type="molecule type" value="Genomic_DNA"/>
</dbReference>
<dbReference type="Proteomes" id="UP001519332">
    <property type="component" value="Unassembled WGS sequence"/>
</dbReference>
<sequence>MESLADRLDSIRLRVQAPGSEIYADLRNRKNVSISFGESVYGWMKESTLERLLASTGRLLYVEWVRRYRAELDESFLNAAGAETQNDRDFIAARAAMESSGRSRDGRVTFSVVGMQNLEVHIVWGTIRELDENEFSARVQEAVQDLADNYQANIRDLKLRYFA</sequence>
<dbReference type="RefSeq" id="WP_209641771.1">
    <property type="nucleotide sequence ID" value="NZ_JAGINW010000001.1"/>
</dbReference>
<proteinExistence type="predicted"/>
<organism evidence="1 2">
    <name type="scientific">Kibdelosporangium banguiense</name>
    <dbReference type="NCBI Taxonomy" id="1365924"/>
    <lineage>
        <taxon>Bacteria</taxon>
        <taxon>Bacillati</taxon>
        <taxon>Actinomycetota</taxon>
        <taxon>Actinomycetes</taxon>
        <taxon>Pseudonocardiales</taxon>
        <taxon>Pseudonocardiaceae</taxon>
        <taxon>Kibdelosporangium</taxon>
    </lineage>
</organism>
<name>A0ABS4TJ34_9PSEU</name>
<comment type="caution">
    <text evidence="1">The sequence shown here is derived from an EMBL/GenBank/DDBJ whole genome shotgun (WGS) entry which is preliminary data.</text>
</comment>
<evidence type="ECO:0000313" key="1">
    <source>
        <dbReference type="EMBL" id="MBP2324427.1"/>
    </source>
</evidence>
<reference evidence="1 2" key="1">
    <citation type="submission" date="2021-03" db="EMBL/GenBank/DDBJ databases">
        <title>Sequencing the genomes of 1000 actinobacteria strains.</title>
        <authorList>
            <person name="Klenk H.-P."/>
        </authorList>
    </citation>
    <scope>NUCLEOTIDE SEQUENCE [LARGE SCALE GENOMIC DNA]</scope>
    <source>
        <strain evidence="1 2">DSM 46670</strain>
    </source>
</reference>
<accession>A0ABS4TJ34</accession>
<protein>
    <submittedName>
        <fullName evidence="1">Uncharacterized protein</fullName>
    </submittedName>
</protein>
<evidence type="ECO:0000313" key="2">
    <source>
        <dbReference type="Proteomes" id="UP001519332"/>
    </source>
</evidence>